<comment type="caution">
    <text evidence="1">The sequence shown here is derived from an EMBL/GenBank/DDBJ whole genome shotgun (WGS) entry which is preliminary data.</text>
</comment>
<keyword evidence="1" id="KW-0378">Hydrolase</keyword>
<keyword evidence="1" id="KW-0645">Protease</keyword>
<dbReference type="GO" id="GO:0008233">
    <property type="term" value="F:peptidase activity"/>
    <property type="evidence" value="ECO:0007669"/>
    <property type="project" value="UniProtKB-KW"/>
</dbReference>
<dbReference type="AlphaFoldDB" id="A0A3D2SJL8"/>
<dbReference type="GO" id="GO:0006508">
    <property type="term" value="P:proteolysis"/>
    <property type="evidence" value="ECO:0007669"/>
    <property type="project" value="UniProtKB-KW"/>
</dbReference>
<dbReference type="EMBL" id="DPVE01000098">
    <property type="protein sequence ID" value="HCK29621.1"/>
    <property type="molecule type" value="Genomic_DNA"/>
</dbReference>
<sequence length="30" mass="3522">LFYQYCVSLIPPIEPLWQEILAQMKSQLGI</sequence>
<evidence type="ECO:0000313" key="1">
    <source>
        <dbReference type="EMBL" id="HCK29621.1"/>
    </source>
</evidence>
<feature type="non-terminal residue" evidence="1">
    <location>
        <position position="1"/>
    </location>
</feature>
<gene>
    <name evidence="1" type="ORF">DHW29_05130</name>
</gene>
<accession>A0A3D2SJL8</accession>
<proteinExistence type="predicted"/>
<name>A0A3D2SJL8_9GAMM</name>
<protein>
    <submittedName>
        <fullName evidence="1">Rhomboid family intramembrane serine protease</fullName>
    </submittedName>
</protein>
<organism evidence="1 2">
    <name type="scientific">Acinetobacter ursingii</name>
    <dbReference type="NCBI Taxonomy" id="108980"/>
    <lineage>
        <taxon>Bacteria</taxon>
        <taxon>Pseudomonadati</taxon>
        <taxon>Pseudomonadota</taxon>
        <taxon>Gammaproteobacteria</taxon>
        <taxon>Moraxellales</taxon>
        <taxon>Moraxellaceae</taxon>
        <taxon>Acinetobacter</taxon>
    </lineage>
</organism>
<dbReference type="Proteomes" id="UP000263596">
    <property type="component" value="Unassembled WGS sequence"/>
</dbReference>
<evidence type="ECO:0000313" key="2">
    <source>
        <dbReference type="Proteomes" id="UP000263596"/>
    </source>
</evidence>
<reference evidence="1 2" key="1">
    <citation type="journal article" date="2018" name="Nat. Biotechnol.">
        <title>A standardized bacterial taxonomy based on genome phylogeny substantially revises the tree of life.</title>
        <authorList>
            <person name="Parks D.H."/>
            <person name="Chuvochina M."/>
            <person name="Waite D.W."/>
            <person name="Rinke C."/>
            <person name="Skarshewski A."/>
            <person name="Chaumeil P.A."/>
            <person name="Hugenholtz P."/>
        </authorList>
    </citation>
    <scope>NUCLEOTIDE SEQUENCE [LARGE SCALE GENOMIC DNA]</scope>
    <source>
        <strain evidence="1">UBA9669</strain>
    </source>
</reference>